<name>A0A0F2T6Z0_STRR3</name>
<dbReference type="RefSeq" id="WP_052706227.1">
    <property type="nucleotide sequence ID" value="NZ_JZKH01000132.1"/>
</dbReference>
<dbReference type="AlphaFoldDB" id="A0A0F2T6Z0"/>
<comment type="caution">
    <text evidence="2">The sequence shown here is derived from an EMBL/GenBank/DDBJ whole genome shotgun (WGS) entry which is preliminary data.</text>
</comment>
<keyword evidence="3" id="KW-1185">Reference proteome</keyword>
<dbReference type="EMBL" id="JZKH01000132">
    <property type="protein sequence ID" value="KJS58186.1"/>
    <property type="molecule type" value="Genomic_DNA"/>
</dbReference>
<keyword evidence="1" id="KW-0812">Transmembrane</keyword>
<keyword evidence="1" id="KW-1133">Transmembrane helix</keyword>
<evidence type="ECO:0000313" key="3">
    <source>
        <dbReference type="Proteomes" id="UP000033699"/>
    </source>
</evidence>
<accession>A0A0F2T6Z0</accession>
<reference evidence="2 3" key="1">
    <citation type="submission" date="2015-02" db="EMBL/GenBank/DDBJ databases">
        <authorList>
            <person name="Ju K.-S."/>
            <person name="Doroghazi J.R."/>
            <person name="Metcalf W."/>
        </authorList>
    </citation>
    <scope>NUCLEOTIDE SEQUENCE [LARGE SCALE GENOMIC DNA]</scope>
    <source>
        <strain evidence="2 3">ATCC 31215</strain>
    </source>
</reference>
<dbReference type="Proteomes" id="UP000033699">
    <property type="component" value="Unassembled WGS sequence"/>
</dbReference>
<organism evidence="2 3">
    <name type="scientific">Streptomyces rubellomurinus (strain ATCC 31215)</name>
    <dbReference type="NCBI Taxonomy" id="359131"/>
    <lineage>
        <taxon>Bacteria</taxon>
        <taxon>Bacillati</taxon>
        <taxon>Actinomycetota</taxon>
        <taxon>Actinomycetes</taxon>
        <taxon>Kitasatosporales</taxon>
        <taxon>Streptomycetaceae</taxon>
        <taxon>Streptomyces</taxon>
    </lineage>
</organism>
<feature type="transmembrane region" description="Helical" evidence="1">
    <location>
        <begin position="146"/>
        <end position="166"/>
    </location>
</feature>
<feature type="transmembrane region" description="Helical" evidence="1">
    <location>
        <begin position="113"/>
        <end position="134"/>
    </location>
</feature>
<feature type="transmembrane region" description="Helical" evidence="1">
    <location>
        <begin position="382"/>
        <end position="406"/>
    </location>
</feature>
<feature type="transmembrane region" description="Helical" evidence="1">
    <location>
        <begin position="172"/>
        <end position="192"/>
    </location>
</feature>
<dbReference type="OrthoDB" id="4287439at2"/>
<proteinExistence type="predicted"/>
<gene>
    <name evidence="2" type="ORF">VM95_35005</name>
</gene>
<evidence type="ECO:0000313" key="2">
    <source>
        <dbReference type="EMBL" id="KJS58186.1"/>
    </source>
</evidence>
<keyword evidence="1" id="KW-0472">Membrane</keyword>
<sequence>MTTLDMTPGAQIPRTDTGPQTAVSLALSSAAYRDGEVTGFVDAVTDATAKKGRFALFRPNLGEAFSKALVSRALGGDRKPLVPSFGVDARQVVEHCLAAEELRNTRDRQLSTVTVVTALLFLPGTLVWLGAFQLRAWLKRDNQRGADVYGGLALIAAGILAVLLAVRPPAAGVLGLYLRITMLAPVIGWYLARRIVERSAKDLRARWQDLVSGSAVAATVSRAVPRDDLDKKATDLRDKLGRLDAEQETNIQHYAGPKGILGAGRRWGEWRLADTLHPAPGHADFRAFHPWDLVRRISSHLKGLGISHVANSGIPNVQIKQWVVFDIGEGADEISRPAAGSADMDGDRMRDFAVQSIADKQTFPGGPRHYLATQFITHDGKLVLTFTVTVTLLADVLAIAVAGYALGPVKGVFFDKPKDKEKSIPKTVKFWEERTVKLPLIDNDEVVRQAVRAPFYRAPGLLGWLGGGLGLPEPFGLRHVWVGRAWENRSMVDNAMNLSVPVLNAVHNATLEFLQEHDLDADRFFKNRTSIIKSEAQGSRPYEVDTFNAN</sequence>
<evidence type="ECO:0000256" key="1">
    <source>
        <dbReference type="SAM" id="Phobius"/>
    </source>
</evidence>
<protein>
    <submittedName>
        <fullName evidence="2">Uncharacterized protein</fullName>
    </submittedName>
</protein>
<dbReference type="PATRIC" id="fig|359131.3.peg.1516"/>